<reference evidence="1 2" key="1">
    <citation type="submission" date="2015-04" db="EMBL/GenBank/DDBJ databases">
        <title>Draft genome of the roundworm Trichinella nativa.</title>
        <authorList>
            <person name="Mitreva M."/>
        </authorList>
    </citation>
    <scope>NUCLEOTIDE SEQUENCE [LARGE SCALE GENOMIC DNA]</scope>
    <source>
        <strain evidence="1 2">ISS45</strain>
    </source>
</reference>
<protein>
    <submittedName>
        <fullName evidence="1">Uncharacterized protein</fullName>
    </submittedName>
</protein>
<evidence type="ECO:0000313" key="2">
    <source>
        <dbReference type="Proteomes" id="UP000243006"/>
    </source>
</evidence>
<accession>A0A1Y3EC95</accession>
<proteinExistence type="predicted"/>
<name>A0A1Y3EC95_9BILA</name>
<organism evidence="1 2">
    <name type="scientific">Trichinella nativa</name>
    <dbReference type="NCBI Taxonomy" id="6335"/>
    <lineage>
        <taxon>Eukaryota</taxon>
        <taxon>Metazoa</taxon>
        <taxon>Ecdysozoa</taxon>
        <taxon>Nematoda</taxon>
        <taxon>Enoplea</taxon>
        <taxon>Dorylaimia</taxon>
        <taxon>Trichinellida</taxon>
        <taxon>Trichinellidae</taxon>
        <taxon>Trichinella</taxon>
    </lineage>
</organism>
<dbReference type="Proteomes" id="UP000243006">
    <property type="component" value="Unassembled WGS sequence"/>
</dbReference>
<evidence type="ECO:0000313" key="1">
    <source>
        <dbReference type="EMBL" id="OUC41259.1"/>
    </source>
</evidence>
<dbReference type="AlphaFoldDB" id="A0A1Y3EC95"/>
<gene>
    <name evidence="1" type="ORF">D917_03502</name>
</gene>
<sequence>MAYKNVKCKNEYSIDKGRQSFEASGPCSAPICCLTGFLGVFFDRPNGLTLGSNREPSAVSFMQLRPSRLFEFISFYSSLVYLVKNFSYNSFLMDPLLQFHWLHIHIAVGRQPDRHTLDWIKWLDSINGPGTTSDNSFQSIGAIFHGRNWPRPTGLFKPSDLSG</sequence>
<dbReference type="EMBL" id="LVZM01021529">
    <property type="protein sequence ID" value="OUC41259.1"/>
    <property type="molecule type" value="Genomic_DNA"/>
</dbReference>
<comment type="caution">
    <text evidence="1">The sequence shown here is derived from an EMBL/GenBank/DDBJ whole genome shotgun (WGS) entry which is preliminary data.</text>
</comment>